<name>A0A8T3VMA2_9EURY</name>
<protein>
    <submittedName>
        <fullName evidence="1">Uncharacterized protein</fullName>
    </submittedName>
</protein>
<evidence type="ECO:0000313" key="1">
    <source>
        <dbReference type="EMBL" id="MBE6505334.1"/>
    </source>
</evidence>
<organism evidence="1 2">
    <name type="scientific">Methanobrevibacter millerae</name>
    <dbReference type="NCBI Taxonomy" id="230361"/>
    <lineage>
        <taxon>Archaea</taxon>
        <taxon>Methanobacteriati</taxon>
        <taxon>Methanobacteriota</taxon>
        <taxon>Methanomada group</taxon>
        <taxon>Methanobacteria</taxon>
        <taxon>Methanobacteriales</taxon>
        <taxon>Methanobacteriaceae</taxon>
        <taxon>Methanobrevibacter</taxon>
    </lineage>
</organism>
<accession>A0A8T3VMA2</accession>
<dbReference type="EMBL" id="SUTE01000044">
    <property type="protein sequence ID" value="MBE6505334.1"/>
    <property type="molecule type" value="Genomic_DNA"/>
</dbReference>
<reference evidence="1" key="1">
    <citation type="submission" date="2019-04" db="EMBL/GenBank/DDBJ databases">
        <title>Evolution of Biomass-Degrading Anaerobic Consortia Revealed by Metagenomics.</title>
        <authorList>
            <person name="Peng X."/>
        </authorList>
    </citation>
    <scope>NUCLEOTIDE SEQUENCE</scope>
    <source>
        <strain evidence="1">SIG12</strain>
    </source>
</reference>
<dbReference type="RefSeq" id="WP_303736984.1">
    <property type="nucleotide sequence ID" value="NZ_SUTE01000044.1"/>
</dbReference>
<sequence length="128" mass="15198">MNEEEIKLIRKAFKDERKIVERTPDEMRSVDKKFYQGGSVYTTEDGELIDLEIQERDYDIEDHVNYIEFAEALYEKTKRRVNVYVYCAPSIKINIQLYEIPSEADFKIRLAQLKSGSKIKRLKSILKK</sequence>
<dbReference type="Proteomes" id="UP000762703">
    <property type="component" value="Unassembled WGS sequence"/>
</dbReference>
<comment type="caution">
    <text evidence="1">The sequence shown here is derived from an EMBL/GenBank/DDBJ whole genome shotgun (WGS) entry which is preliminary data.</text>
</comment>
<evidence type="ECO:0000313" key="2">
    <source>
        <dbReference type="Proteomes" id="UP000762703"/>
    </source>
</evidence>
<dbReference type="AlphaFoldDB" id="A0A8T3VMA2"/>
<proteinExistence type="predicted"/>
<gene>
    <name evidence="1" type="ORF">E7Z73_06295</name>
</gene>